<protein>
    <submittedName>
        <fullName evidence="1">Uncharacterized protein</fullName>
    </submittedName>
</protein>
<keyword evidence="2" id="KW-1185">Reference proteome</keyword>
<reference evidence="1 2" key="1">
    <citation type="submission" date="2019-07" db="EMBL/GenBank/DDBJ databases">
        <title>R&amp;d 2014.</title>
        <authorList>
            <person name="Klenk H.-P."/>
        </authorList>
    </citation>
    <scope>NUCLEOTIDE SEQUENCE [LARGE SCALE GENOMIC DNA]</scope>
    <source>
        <strain evidence="1 2">DSM 43868</strain>
    </source>
</reference>
<comment type="caution">
    <text evidence="1">The sequence shown here is derived from an EMBL/GenBank/DDBJ whole genome shotgun (WGS) entry which is preliminary data.</text>
</comment>
<proteinExistence type="predicted"/>
<evidence type="ECO:0000313" key="1">
    <source>
        <dbReference type="EMBL" id="TWH67684.1"/>
    </source>
</evidence>
<organism evidence="1 2">
    <name type="scientific">Micromonospora olivasterospora</name>
    <dbReference type="NCBI Taxonomy" id="1880"/>
    <lineage>
        <taxon>Bacteria</taxon>
        <taxon>Bacillati</taxon>
        <taxon>Actinomycetota</taxon>
        <taxon>Actinomycetes</taxon>
        <taxon>Micromonosporales</taxon>
        <taxon>Micromonosporaceae</taxon>
        <taxon>Micromonospora</taxon>
    </lineage>
</organism>
<name>A0A562IAM9_MICOL</name>
<dbReference type="RefSeq" id="WP_211372549.1">
    <property type="nucleotide sequence ID" value="NZ_BAAATQ010000024.1"/>
</dbReference>
<evidence type="ECO:0000313" key="2">
    <source>
        <dbReference type="Proteomes" id="UP000319825"/>
    </source>
</evidence>
<gene>
    <name evidence="1" type="ORF">JD77_02664</name>
</gene>
<accession>A0A562IAM9</accession>
<dbReference type="EMBL" id="VLKE01000001">
    <property type="protein sequence ID" value="TWH67684.1"/>
    <property type="molecule type" value="Genomic_DNA"/>
</dbReference>
<dbReference type="Proteomes" id="UP000319825">
    <property type="component" value="Unassembled WGS sequence"/>
</dbReference>
<dbReference type="AlphaFoldDB" id="A0A562IAM9"/>
<sequence>MRVTSRQVPWWRPIRRRMPAVRKPQAACNGATGGEVAFAVAMEARHAERTHAGPAQRCTACRLDVANELASFSGRRCDE</sequence>